<dbReference type="EMBL" id="LACC01000024">
    <property type="protein sequence ID" value="KJZ43677.1"/>
    <property type="molecule type" value="Genomic_DNA"/>
</dbReference>
<feature type="domain" description="Fibronectin type-III" evidence="3">
    <location>
        <begin position="230"/>
        <end position="325"/>
    </location>
</feature>
<feature type="domain" description="Fibronectin type-III" evidence="3">
    <location>
        <begin position="54"/>
        <end position="143"/>
    </location>
</feature>
<evidence type="ECO:0000256" key="1">
    <source>
        <dbReference type="ARBA" id="ARBA00022737"/>
    </source>
</evidence>
<evidence type="ECO:0000256" key="2">
    <source>
        <dbReference type="SAM" id="MobiDB-lite"/>
    </source>
</evidence>
<dbReference type="PROSITE" id="PS50853">
    <property type="entry name" value="FN3"/>
    <property type="match status" value="5"/>
</dbReference>
<feature type="region of interest" description="Disordered" evidence="2">
    <location>
        <begin position="36"/>
        <end position="62"/>
    </location>
</feature>
<dbReference type="InterPro" id="IPR013783">
    <property type="entry name" value="Ig-like_fold"/>
</dbReference>
<dbReference type="Gene3D" id="2.60.40.10">
    <property type="entry name" value="Immunoglobulins"/>
    <property type="match status" value="6"/>
</dbReference>
<dbReference type="AlphaFoldDB" id="A0A0F4TJU7"/>
<dbReference type="CDD" id="cd00063">
    <property type="entry name" value="FN3"/>
    <property type="match status" value="7"/>
</dbReference>
<evidence type="ECO:0000313" key="5">
    <source>
        <dbReference type="Proteomes" id="UP000033588"/>
    </source>
</evidence>
<feature type="domain" description="Fibronectin type-III" evidence="3">
    <location>
        <begin position="594"/>
        <end position="674"/>
    </location>
</feature>
<dbReference type="SUPFAM" id="SSF49265">
    <property type="entry name" value="Fibronectin type III"/>
    <property type="match status" value="4"/>
</dbReference>
<dbReference type="PATRIC" id="fig|294.132.peg.3152"/>
<evidence type="ECO:0000313" key="4">
    <source>
        <dbReference type="EMBL" id="KJZ43677.1"/>
    </source>
</evidence>
<dbReference type="InterPro" id="IPR036116">
    <property type="entry name" value="FN3_sf"/>
</dbReference>
<dbReference type="InterPro" id="IPR003961">
    <property type="entry name" value="FN3_dom"/>
</dbReference>
<dbReference type="PANTHER" id="PTHR46708:SF2">
    <property type="entry name" value="FIBRONECTIN TYPE-III DOMAIN-CONTAINING PROTEIN"/>
    <property type="match status" value="1"/>
</dbReference>
<evidence type="ECO:0000259" key="3">
    <source>
        <dbReference type="PROSITE" id="PS50853"/>
    </source>
</evidence>
<dbReference type="PANTHER" id="PTHR46708">
    <property type="entry name" value="TENASCIN"/>
    <property type="match status" value="1"/>
</dbReference>
<dbReference type="InterPro" id="IPR050991">
    <property type="entry name" value="ECM_Regulatory_Proteins"/>
</dbReference>
<name>A0A0F4TJU7_PSEFL</name>
<protein>
    <recommendedName>
        <fullName evidence="3">Fibronectin type-III domain-containing protein</fullName>
    </recommendedName>
</protein>
<dbReference type="SMART" id="SM00060">
    <property type="entry name" value="FN3"/>
    <property type="match status" value="7"/>
</dbReference>
<organism evidence="4 5">
    <name type="scientific">Pseudomonas fluorescens</name>
    <dbReference type="NCBI Taxonomy" id="294"/>
    <lineage>
        <taxon>Bacteria</taxon>
        <taxon>Pseudomonadati</taxon>
        <taxon>Pseudomonadota</taxon>
        <taxon>Gammaproteobacteria</taxon>
        <taxon>Pseudomonadales</taxon>
        <taxon>Pseudomonadaceae</taxon>
        <taxon>Pseudomonas</taxon>
    </lineage>
</organism>
<sequence length="675" mass="72114">MVGGFDVPISSLRYVLTGLKPDTRYTIKAFGLKGSEVSPGSKDAQATTKPASSLPASPTNLATAPTKDTISLTWSGPANASIYKLSYGRAPSGPVIRNETTMSMAYTFNGLSAGTLYYFEVRSSNNVGDSAPARITQQTLQVPSMPGGLRATASISAMAVEWSASIGAVDYVIRFGVEPGGPVTTLTTQLLRHPLENLIKNTLYFIEVSARNHNGESAPARTTQKTLDGPPLPPKPGSLHVVTTHDAVSIVWAPPQSAGYLVSIGIETAQREVFATEATPYMNHRFQGLRPDTRYFIEVRATNASGESEPSLASASTPTFQAPQDLSVDGLTDDSARLSWRANADYTTQTQYEIYLGNQLLMTQTESTCRITGLIEQSGYEAKVRAKGIGKYGLGDYFSGFVSKRFNTPAYDGVRICAPGNLRGTRNTATTVLLSWDDSYERCDLCPNAVGYEVSGAGIATINVARPPCEISGLSTDRQYLFSVRARAGGNNVSSPADCLIGACPDTPSSLQVTGITGTGATLAWSIPAGNVAVADYLVACDGWFVGATREMEYTFSLLEPGKTYRVEVRARSGAGGLSAPVTATFTTGDTSNSPRNLHVTENESHRVSIVWDPPLGPSPIGYRVSVLWTPTDVIQPEHTLFNLIPGLPLNIAVCSRFAADVVSDWVYVQVLPKP</sequence>
<dbReference type="Proteomes" id="UP000033588">
    <property type="component" value="Unassembled WGS sequence"/>
</dbReference>
<proteinExistence type="predicted"/>
<comment type="caution">
    <text evidence="4">The sequence shown here is derived from an EMBL/GenBank/DDBJ whole genome shotgun (WGS) entry which is preliminary data.</text>
</comment>
<reference evidence="4 5" key="1">
    <citation type="submission" date="2015-03" db="EMBL/GenBank/DDBJ databases">
        <title>Comparative genomics of Pseudomonas insights into diversity of traits involved in vanlence and defense.</title>
        <authorList>
            <person name="Qin Y."/>
        </authorList>
    </citation>
    <scope>NUCLEOTIDE SEQUENCE [LARGE SCALE GENOMIC DNA]</scope>
    <source>
        <strain evidence="4 5">C8</strain>
    </source>
</reference>
<feature type="compositionally biased region" description="Polar residues" evidence="2">
    <location>
        <begin position="44"/>
        <end position="62"/>
    </location>
</feature>
<feature type="domain" description="Fibronectin type-III" evidence="3">
    <location>
        <begin position="507"/>
        <end position="591"/>
    </location>
</feature>
<feature type="domain" description="Fibronectin type-III" evidence="3">
    <location>
        <begin position="1"/>
        <end position="51"/>
    </location>
</feature>
<dbReference type="Pfam" id="PF00041">
    <property type="entry name" value="fn3"/>
    <property type="match status" value="4"/>
</dbReference>
<accession>A0A0F4TJU7</accession>
<gene>
    <name evidence="4" type="ORF">VC35_19865</name>
</gene>
<keyword evidence="1" id="KW-0677">Repeat</keyword>